<accession>A0A8E3BE71</accession>
<dbReference type="InterPro" id="IPR019692">
    <property type="entry name" value="CFP-6_PH"/>
</dbReference>
<proteinExistence type="predicted"/>
<dbReference type="STRING" id="909613.UO65_4378"/>
<dbReference type="EMBL" id="AYXG01000165">
    <property type="protein sequence ID" value="EWC60270.1"/>
    <property type="molecule type" value="Genomic_DNA"/>
</dbReference>
<dbReference type="eggNOG" id="ENOG5031VIW">
    <property type="taxonomic scope" value="Bacteria"/>
</dbReference>
<dbReference type="RefSeq" id="WP_161784492.1">
    <property type="nucleotide sequence ID" value="NZ_AYXG01000165.1"/>
</dbReference>
<keyword evidence="4" id="KW-1185">Reference proteome</keyword>
<accession>W7IHA0</accession>
<keyword evidence="1" id="KW-0472">Membrane</keyword>
<dbReference type="Pfam" id="PF10756">
    <property type="entry name" value="bPH_6"/>
    <property type="match status" value="1"/>
</dbReference>
<feature type="transmembrane region" description="Helical" evidence="1">
    <location>
        <begin position="41"/>
        <end position="64"/>
    </location>
</feature>
<evidence type="ECO:0000313" key="4">
    <source>
        <dbReference type="Proteomes" id="UP000019277"/>
    </source>
</evidence>
<sequence length="177" mass="19036">MRDGEVITVVRRKLEHRFAIACVIGTAAGTLWLAVNPPEGVGFSYMAQATLVLSLACWGMWLAAGQSRVVVRSTGLEVVNMALRHRIPWAAVIAVVAKEDVLIHVRGSANVRPAAAGWSIAGNLRGNPQQRLLAREIEAAQRAGDPTDLAVTRSVELTPLPFLALYAAALLVCWFST</sequence>
<evidence type="ECO:0000313" key="3">
    <source>
        <dbReference type="EMBL" id="EWC60270.1"/>
    </source>
</evidence>
<keyword evidence="1" id="KW-0812">Transmembrane</keyword>
<evidence type="ECO:0000256" key="1">
    <source>
        <dbReference type="SAM" id="Phobius"/>
    </source>
</evidence>
<protein>
    <recommendedName>
        <fullName evidence="2">Low molecular weight protein antigen 6 PH domain-containing protein</fullName>
    </recommendedName>
</protein>
<reference evidence="3 4" key="1">
    <citation type="journal article" date="2014" name="Genome Announc.">
        <title>Draft Genome Sequence of the Antitrypanosomally Active Sponge-Associated Bacterium Actinokineospora sp. Strain EG49.</title>
        <authorList>
            <person name="Harjes J."/>
            <person name="Ryu T."/>
            <person name="Abdelmohsen U.R."/>
            <person name="Moitinho-Silva L."/>
            <person name="Horn H."/>
            <person name="Ravasi T."/>
            <person name="Hentschel U."/>
        </authorList>
    </citation>
    <scope>NUCLEOTIDE SEQUENCE [LARGE SCALE GENOMIC DNA]</scope>
    <source>
        <strain evidence="3 4">EG49</strain>
    </source>
</reference>
<feature type="transmembrane region" description="Helical" evidence="1">
    <location>
        <begin position="18"/>
        <end position="35"/>
    </location>
</feature>
<dbReference type="AlphaFoldDB" id="W7IHA0"/>
<comment type="caution">
    <text evidence="3">The sequence shown here is derived from an EMBL/GenBank/DDBJ whole genome shotgun (WGS) entry which is preliminary data.</text>
</comment>
<feature type="domain" description="Low molecular weight protein antigen 6 PH" evidence="2">
    <location>
        <begin position="67"/>
        <end position="99"/>
    </location>
</feature>
<keyword evidence="1" id="KW-1133">Transmembrane helix</keyword>
<gene>
    <name evidence="3" type="ORF">UO65_4378</name>
</gene>
<dbReference type="Proteomes" id="UP000019277">
    <property type="component" value="Unassembled WGS sequence"/>
</dbReference>
<name>W7IHA0_9PSEU</name>
<organism evidence="3 4">
    <name type="scientific">Actinokineospora spheciospongiae</name>
    <dbReference type="NCBI Taxonomy" id="909613"/>
    <lineage>
        <taxon>Bacteria</taxon>
        <taxon>Bacillati</taxon>
        <taxon>Actinomycetota</taxon>
        <taxon>Actinomycetes</taxon>
        <taxon>Pseudonocardiales</taxon>
        <taxon>Pseudonocardiaceae</taxon>
        <taxon>Actinokineospora</taxon>
    </lineage>
</organism>
<dbReference type="OrthoDB" id="3701180at2"/>
<evidence type="ECO:0000259" key="2">
    <source>
        <dbReference type="Pfam" id="PF10756"/>
    </source>
</evidence>